<proteinExistence type="inferred from homology"/>
<dbReference type="Gene3D" id="3.30.450.70">
    <property type="match status" value="1"/>
</dbReference>
<sequence>MIIACVAVVGQKNNPLYLQSFTSIGDDLKHHHIVHCSLDVIDERVNTPKKSGSRLNESFLGLLYPTETYKVYGYLTNTKVKFILVTTTSTGMDPESRNFFGKLHAAYADAVSNPFHVQGKKLITKKFAKRVEAIVKSFSD</sequence>
<evidence type="ECO:0000313" key="3">
    <source>
        <dbReference type="EMBL" id="KMZ61024.1"/>
    </source>
</evidence>
<evidence type="ECO:0000313" key="4">
    <source>
        <dbReference type="Proteomes" id="UP000036987"/>
    </source>
</evidence>
<accession>A0A0K9NW75</accession>
<dbReference type="OMA" id="IEMFTFC"/>
<dbReference type="STRING" id="29655.A0A0K9NW75"/>
<evidence type="ECO:0000256" key="1">
    <source>
        <dbReference type="ARBA" id="ARBA00006626"/>
    </source>
</evidence>
<name>A0A0K9NW75_ZOSMR</name>
<dbReference type="CDD" id="cd14854">
    <property type="entry name" value="TRAPPC2L"/>
    <property type="match status" value="1"/>
</dbReference>
<comment type="similarity">
    <text evidence="1">Belongs to the TRAPP small subunits family. Sedlin subfamily.</text>
</comment>
<dbReference type="InterPro" id="IPR044760">
    <property type="entry name" value="TRAPPC2L"/>
</dbReference>
<evidence type="ECO:0000256" key="2">
    <source>
        <dbReference type="ARBA" id="ARBA00024408"/>
    </source>
</evidence>
<comment type="caution">
    <text evidence="3">The sequence shown here is derived from an EMBL/GenBank/DDBJ whole genome shotgun (WGS) entry which is preliminary data.</text>
</comment>
<dbReference type="GO" id="GO:0005634">
    <property type="term" value="C:nucleus"/>
    <property type="evidence" value="ECO:0000318"/>
    <property type="project" value="GO_Central"/>
</dbReference>
<dbReference type="SUPFAM" id="SSF64356">
    <property type="entry name" value="SNARE-like"/>
    <property type="match status" value="1"/>
</dbReference>
<gene>
    <name evidence="3" type="ORF">ZOSMA_55G00760</name>
</gene>
<dbReference type="GO" id="GO:0006888">
    <property type="term" value="P:endoplasmic reticulum to Golgi vesicle-mediated transport"/>
    <property type="evidence" value="ECO:0000318"/>
    <property type="project" value="GO_Central"/>
</dbReference>
<protein>
    <recommendedName>
        <fullName evidence="2">Trafficking protein particle complex subunit 2-like protein</fullName>
    </recommendedName>
</protein>
<dbReference type="Proteomes" id="UP000036987">
    <property type="component" value="Unassembled WGS sequence"/>
</dbReference>
<dbReference type="InterPro" id="IPR006722">
    <property type="entry name" value="Sedlin"/>
</dbReference>
<dbReference type="Pfam" id="PF04628">
    <property type="entry name" value="Sedlin_N"/>
    <property type="match status" value="1"/>
</dbReference>
<dbReference type="OrthoDB" id="10258445at2759"/>
<dbReference type="InterPro" id="IPR011012">
    <property type="entry name" value="Longin-like_dom_sf"/>
</dbReference>
<dbReference type="AlphaFoldDB" id="A0A0K9NW75"/>
<organism evidence="3 4">
    <name type="scientific">Zostera marina</name>
    <name type="common">Eelgrass</name>
    <dbReference type="NCBI Taxonomy" id="29655"/>
    <lineage>
        <taxon>Eukaryota</taxon>
        <taxon>Viridiplantae</taxon>
        <taxon>Streptophyta</taxon>
        <taxon>Embryophyta</taxon>
        <taxon>Tracheophyta</taxon>
        <taxon>Spermatophyta</taxon>
        <taxon>Magnoliopsida</taxon>
        <taxon>Liliopsida</taxon>
        <taxon>Zosteraceae</taxon>
        <taxon>Zostera</taxon>
    </lineage>
</organism>
<keyword evidence="4" id="KW-1185">Reference proteome</keyword>
<dbReference type="GO" id="GO:0005737">
    <property type="term" value="C:cytoplasm"/>
    <property type="evidence" value="ECO:0000318"/>
    <property type="project" value="GO_Central"/>
</dbReference>
<dbReference type="PANTHER" id="PTHR12403">
    <property type="entry name" value="TRAFFICKING PROTEIN PARTICLE COMPLEX SUBUNIT 2"/>
    <property type="match status" value="1"/>
</dbReference>
<dbReference type="GO" id="GO:0030008">
    <property type="term" value="C:TRAPP complex"/>
    <property type="evidence" value="ECO:0000318"/>
    <property type="project" value="GO_Central"/>
</dbReference>
<reference evidence="4" key="1">
    <citation type="journal article" date="2016" name="Nature">
        <title>The genome of the seagrass Zostera marina reveals angiosperm adaptation to the sea.</title>
        <authorList>
            <person name="Olsen J.L."/>
            <person name="Rouze P."/>
            <person name="Verhelst B."/>
            <person name="Lin Y.-C."/>
            <person name="Bayer T."/>
            <person name="Collen J."/>
            <person name="Dattolo E."/>
            <person name="De Paoli E."/>
            <person name="Dittami S."/>
            <person name="Maumus F."/>
            <person name="Michel G."/>
            <person name="Kersting A."/>
            <person name="Lauritano C."/>
            <person name="Lohaus R."/>
            <person name="Toepel M."/>
            <person name="Tonon T."/>
            <person name="Vanneste K."/>
            <person name="Amirebrahimi M."/>
            <person name="Brakel J."/>
            <person name="Bostroem C."/>
            <person name="Chovatia M."/>
            <person name="Grimwood J."/>
            <person name="Jenkins J.W."/>
            <person name="Jueterbock A."/>
            <person name="Mraz A."/>
            <person name="Stam W.T."/>
            <person name="Tice H."/>
            <person name="Bornberg-Bauer E."/>
            <person name="Green P.J."/>
            <person name="Pearson G.A."/>
            <person name="Procaccini G."/>
            <person name="Duarte C.M."/>
            <person name="Schmutz J."/>
            <person name="Reusch T.B.H."/>
            <person name="Van de Peer Y."/>
        </authorList>
    </citation>
    <scope>NUCLEOTIDE SEQUENCE [LARGE SCALE GENOMIC DNA]</scope>
    <source>
        <strain evidence="4">cv. Finnish</strain>
    </source>
</reference>
<dbReference type="EMBL" id="LFYR01001545">
    <property type="protein sequence ID" value="KMZ61024.1"/>
    <property type="molecule type" value="Genomic_DNA"/>
</dbReference>